<reference evidence="1" key="2">
    <citation type="journal article" date="2015" name="Fish Shellfish Immunol.">
        <title>Early steps in the European eel (Anguilla anguilla)-Vibrio vulnificus interaction in the gills: Role of the RtxA13 toxin.</title>
        <authorList>
            <person name="Callol A."/>
            <person name="Pajuelo D."/>
            <person name="Ebbesson L."/>
            <person name="Teles M."/>
            <person name="MacKenzie S."/>
            <person name="Amaro C."/>
        </authorList>
    </citation>
    <scope>NUCLEOTIDE SEQUENCE</scope>
</reference>
<sequence>MTFMLQNQLLTGYTRFPPAQLSCHFSLTFLLKQCHIMHQLHQAWPKRKHISLSTSFYTHPHI</sequence>
<proteinExistence type="predicted"/>
<protein>
    <submittedName>
        <fullName evidence="1">Uncharacterized protein</fullName>
    </submittedName>
</protein>
<dbReference type="EMBL" id="GBXM01001201">
    <property type="protein sequence ID" value="JAI07377.1"/>
    <property type="molecule type" value="Transcribed_RNA"/>
</dbReference>
<name>A0A0E9XY92_ANGAN</name>
<dbReference type="AlphaFoldDB" id="A0A0E9XY92"/>
<accession>A0A0E9XY92</accession>
<evidence type="ECO:0000313" key="1">
    <source>
        <dbReference type="EMBL" id="JAI07377.1"/>
    </source>
</evidence>
<organism evidence="1">
    <name type="scientific">Anguilla anguilla</name>
    <name type="common">European freshwater eel</name>
    <name type="synonym">Muraena anguilla</name>
    <dbReference type="NCBI Taxonomy" id="7936"/>
    <lineage>
        <taxon>Eukaryota</taxon>
        <taxon>Metazoa</taxon>
        <taxon>Chordata</taxon>
        <taxon>Craniata</taxon>
        <taxon>Vertebrata</taxon>
        <taxon>Euteleostomi</taxon>
        <taxon>Actinopterygii</taxon>
        <taxon>Neopterygii</taxon>
        <taxon>Teleostei</taxon>
        <taxon>Anguilliformes</taxon>
        <taxon>Anguillidae</taxon>
        <taxon>Anguilla</taxon>
    </lineage>
</organism>
<reference evidence="1" key="1">
    <citation type="submission" date="2014-11" db="EMBL/GenBank/DDBJ databases">
        <authorList>
            <person name="Amaro Gonzalez C."/>
        </authorList>
    </citation>
    <scope>NUCLEOTIDE SEQUENCE</scope>
</reference>